<dbReference type="InterPro" id="IPR036397">
    <property type="entry name" value="RNaseH_sf"/>
</dbReference>
<name>A0A9W6YGC5_9STRA</name>
<organism evidence="1 2">
    <name type="scientific">Phytophthora fragariaefolia</name>
    <dbReference type="NCBI Taxonomy" id="1490495"/>
    <lineage>
        <taxon>Eukaryota</taxon>
        <taxon>Sar</taxon>
        <taxon>Stramenopiles</taxon>
        <taxon>Oomycota</taxon>
        <taxon>Peronosporomycetes</taxon>
        <taxon>Peronosporales</taxon>
        <taxon>Peronosporaceae</taxon>
        <taxon>Phytophthora</taxon>
    </lineage>
</organism>
<keyword evidence="2" id="KW-1185">Reference proteome</keyword>
<dbReference type="GO" id="GO:0003676">
    <property type="term" value="F:nucleic acid binding"/>
    <property type="evidence" value="ECO:0007669"/>
    <property type="project" value="InterPro"/>
</dbReference>
<protein>
    <submittedName>
        <fullName evidence="1">Unnamed protein product</fullName>
    </submittedName>
</protein>
<dbReference type="EMBL" id="BSXT01007545">
    <property type="protein sequence ID" value="GMF63921.1"/>
    <property type="molecule type" value="Genomic_DNA"/>
</dbReference>
<proteinExistence type="predicted"/>
<evidence type="ECO:0000313" key="1">
    <source>
        <dbReference type="EMBL" id="GMF63921.1"/>
    </source>
</evidence>
<dbReference type="Proteomes" id="UP001165121">
    <property type="component" value="Unassembled WGS sequence"/>
</dbReference>
<dbReference type="AlphaFoldDB" id="A0A9W6YGC5"/>
<evidence type="ECO:0000313" key="2">
    <source>
        <dbReference type="Proteomes" id="UP001165121"/>
    </source>
</evidence>
<gene>
    <name evidence="1" type="ORF">Pfra01_002789600</name>
</gene>
<sequence length="152" mass="17135">MLMFSMVCRNMEIYRISDEKRLILTGLTDSRITGGTWCNQHSHAYGTGRIVVWGAVSAQGRSKFAILCGQHNAAYMYTLSEYVLSLTPANHGADDVFQQENASIHTSRETKPFMLKHYDVVCLFPTEFLEPHSQGKESCTGVRINSVRKNIN</sequence>
<accession>A0A9W6YGC5</accession>
<comment type="caution">
    <text evidence="1">The sequence shown here is derived from an EMBL/GenBank/DDBJ whole genome shotgun (WGS) entry which is preliminary data.</text>
</comment>
<reference evidence="1" key="1">
    <citation type="submission" date="2023-04" db="EMBL/GenBank/DDBJ databases">
        <title>Phytophthora fragariaefolia NBRC 109709.</title>
        <authorList>
            <person name="Ichikawa N."/>
            <person name="Sato H."/>
            <person name="Tonouchi N."/>
        </authorList>
    </citation>
    <scope>NUCLEOTIDE SEQUENCE</scope>
    <source>
        <strain evidence="1">NBRC 109709</strain>
    </source>
</reference>
<dbReference type="OrthoDB" id="118472at2759"/>
<dbReference type="Gene3D" id="3.30.420.10">
    <property type="entry name" value="Ribonuclease H-like superfamily/Ribonuclease H"/>
    <property type="match status" value="1"/>
</dbReference>